<sequence length="483" mass="54056">MEFEKEEEAPSSPSSTPASPGAQYFNSFALSLSILCVLEFEVPISIDDSQTFPLHKDVFLPINPRFSSIMVEDKKGARKWKRVEVNLKDHVKVPVFPKGLSPALYQDHFNNYFSKIATDQLPQNRPLWEIHIIKYPTTNASGHIIFKLHHALGDGYSLMGALLSSTQRADNPSIPLTFPSRHSQSQQKENGQKVGNIFRHMGRIFSGVFDTLLDFGESIVKSGLDDDRTPIHSGTEGLEFQPKVTTKMTFSLDQLKQIKDNLNVTINDIIVGIIYLGTRTYMKVAAENNNDELRNNNTETTGLVLLNTRAIGGYKSVSEMLKKNAEMPWGNCFAFLHVPVPQLTDDESSNPLDYILKIHEMIKRKRNSSAVYFTGLLLDTMRKFRGFEATSRHIKGTLEKSSITITNMIGPIEKISMANHPVSDFYYIVGGCPQSLGVTMVSYMGKLNVVFATEKGLIDIEKYKSCIESAFQMTLEATGHAVS</sequence>
<protein>
    <submittedName>
        <fullName evidence="1">O-acyltransferase WSD1</fullName>
    </submittedName>
</protein>
<gene>
    <name evidence="1" type="ORF">LOK49_LG07G02196</name>
</gene>
<keyword evidence="2" id="KW-1185">Reference proteome</keyword>
<dbReference type="EMBL" id="CM045764">
    <property type="protein sequence ID" value="KAI8006991.1"/>
    <property type="molecule type" value="Genomic_DNA"/>
</dbReference>
<organism evidence="1 2">
    <name type="scientific">Camellia lanceoleosa</name>
    <dbReference type="NCBI Taxonomy" id="1840588"/>
    <lineage>
        <taxon>Eukaryota</taxon>
        <taxon>Viridiplantae</taxon>
        <taxon>Streptophyta</taxon>
        <taxon>Embryophyta</taxon>
        <taxon>Tracheophyta</taxon>
        <taxon>Spermatophyta</taxon>
        <taxon>Magnoliopsida</taxon>
        <taxon>eudicotyledons</taxon>
        <taxon>Gunneridae</taxon>
        <taxon>Pentapetalae</taxon>
        <taxon>asterids</taxon>
        <taxon>Ericales</taxon>
        <taxon>Theaceae</taxon>
        <taxon>Camellia</taxon>
    </lineage>
</organism>
<accession>A0ACC0H1W0</accession>
<evidence type="ECO:0000313" key="2">
    <source>
        <dbReference type="Proteomes" id="UP001060215"/>
    </source>
</evidence>
<name>A0ACC0H1W0_9ERIC</name>
<evidence type="ECO:0000313" key="1">
    <source>
        <dbReference type="EMBL" id="KAI8006991.1"/>
    </source>
</evidence>
<dbReference type="Proteomes" id="UP001060215">
    <property type="component" value="Chromosome 7"/>
</dbReference>
<reference evidence="1 2" key="1">
    <citation type="journal article" date="2022" name="Plant J.">
        <title>Chromosome-level genome of Camellia lanceoleosa provides a valuable resource for understanding genome evolution and self-incompatibility.</title>
        <authorList>
            <person name="Gong W."/>
            <person name="Xiao S."/>
            <person name="Wang L."/>
            <person name="Liao Z."/>
            <person name="Chang Y."/>
            <person name="Mo W."/>
            <person name="Hu G."/>
            <person name="Li W."/>
            <person name="Zhao G."/>
            <person name="Zhu H."/>
            <person name="Hu X."/>
            <person name="Ji K."/>
            <person name="Xiang X."/>
            <person name="Song Q."/>
            <person name="Yuan D."/>
            <person name="Jin S."/>
            <person name="Zhang L."/>
        </authorList>
    </citation>
    <scope>NUCLEOTIDE SEQUENCE [LARGE SCALE GENOMIC DNA]</scope>
    <source>
        <strain evidence="1">SQ_2022a</strain>
    </source>
</reference>
<comment type="caution">
    <text evidence="1">The sequence shown here is derived from an EMBL/GenBank/DDBJ whole genome shotgun (WGS) entry which is preliminary data.</text>
</comment>
<proteinExistence type="predicted"/>